<evidence type="ECO:0000313" key="10">
    <source>
        <dbReference type="Proteomes" id="UP000658733"/>
    </source>
</evidence>
<feature type="transmembrane region" description="Helical" evidence="8">
    <location>
        <begin position="202"/>
        <end position="220"/>
    </location>
</feature>
<evidence type="ECO:0000256" key="5">
    <source>
        <dbReference type="ARBA" id="ARBA00022692"/>
    </source>
</evidence>
<dbReference type="InterPro" id="IPR002657">
    <property type="entry name" value="BilAc:Na_symport/Acr3"/>
</dbReference>
<dbReference type="Proteomes" id="UP000658733">
    <property type="component" value="Unassembled WGS sequence"/>
</dbReference>
<dbReference type="RefSeq" id="WP_278524056.1">
    <property type="nucleotide sequence ID" value="NZ_JADIIN010000071.1"/>
</dbReference>
<organism evidence="9 10">
    <name type="scientific">Methanobrevibacter arboriphilus</name>
    <dbReference type="NCBI Taxonomy" id="39441"/>
    <lineage>
        <taxon>Archaea</taxon>
        <taxon>Methanobacteriati</taxon>
        <taxon>Methanobacteriota</taxon>
        <taxon>Methanomada group</taxon>
        <taxon>Methanobacteria</taxon>
        <taxon>Methanobacteriales</taxon>
        <taxon>Methanobacteriaceae</taxon>
        <taxon>Methanobrevibacter</taxon>
    </lineage>
</organism>
<reference evidence="9" key="1">
    <citation type="submission" date="2020-10" db="EMBL/GenBank/DDBJ databases">
        <title>Dehalococcoides mccartyi of a TCE/Cr reducing biochatode.</title>
        <authorList>
            <person name="Matturro B."/>
        </authorList>
    </citation>
    <scope>NUCLEOTIDE SEQUENCE</scope>
    <source>
        <strain evidence="9">Bin4</strain>
    </source>
</reference>
<dbReference type="InterPro" id="IPR004706">
    <property type="entry name" value="Arsenical-R_Acr3"/>
</dbReference>
<keyword evidence="4" id="KW-1003">Cell membrane</keyword>
<dbReference type="GO" id="GO:0015105">
    <property type="term" value="F:arsenite transmembrane transporter activity"/>
    <property type="evidence" value="ECO:0007669"/>
    <property type="project" value="TreeGrafter"/>
</dbReference>
<dbReference type="Gene3D" id="1.20.1530.20">
    <property type="match status" value="1"/>
</dbReference>
<keyword evidence="3" id="KW-0813">Transport</keyword>
<evidence type="ECO:0000256" key="2">
    <source>
        <dbReference type="ARBA" id="ARBA00010110"/>
    </source>
</evidence>
<gene>
    <name evidence="9" type="ORF">ISP01_08875</name>
</gene>
<evidence type="ECO:0000256" key="8">
    <source>
        <dbReference type="SAM" id="Phobius"/>
    </source>
</evidence>
<dbReference type="GO" id="GO:0005886">
    <property type="term" value="C:plasma membrane"/>
    <property type="evidence" value="ECO:0007669"/>
    <property type="project" value="UniProtKB-SubCell"/>
</dbReference>
<feature type="transmembrane region" description="Helical" evidence="8">
    <location>
        <begin position="133"/>
        <end position="152"/>
    </location>
</feature>
<evidence type="ECO:0000313" key="9">
    <source>
        <dbReference type="EMBL" id="MBF4469501.1"/>
    </source>
</evidence>
<comment type="caution">
    <text evidence="9">The sequence shown here is derived from an EMBL/GenBank/DDBJ whole genome shotgun (WGS) entry which is preliminary data.</text>
</comment>
<sequence length="320" mass="36348">MNALEKFQSIIILVAIIFGLVFGQLSIINNSAGYFIIPFLFLMLFGIFGSISLKDFKRSFSNFKFAKVTLLMNFIWTPLFAYILGAIFLNQHIDIWIGFIMLMVTPCTDWYLIFTDIAKGNLPLSTSILPLNLILQIILLPIYLLLFFGVFGSFDYGILLESILLMVFLPFILAQIARYLFTNMKSLNSFKDNFFSFFESSQIIFLSLAIFCMFASNGYLLVNNLWVILLLLIPMFLFFILNFFIGRLLTNKLNFCYADSVSLSMTTLARNSPIALAIAVIAFPNQPLVALALVIGPLIELPVLAIISQILLFIKRKNFL</sequence>
<feature type="transmembrane region" description="Helical" evidence="8">
    <location>
        <begin position="34"/>
        <end position="53"/>
    </location>
</feature>
<dbReference type="AlphaFoldDB" id="A0A843AID0"/>
<dbReference type="PANTHER" id="PTHR43057:SF1">
    <property type="entry name" value="ARSENICAL-RESISTANCE PROTEIN 3"/>
    <property type="match status" value="1"/>
</dbReference>
<evidence type="ECO:0000256" key="3">
    <source>
        <dbReference type="ARBA" id="ARBA00022448"/>
    </source>
</evidence>
<dbReference type="PANTHER" id="PTHR43057">
    <property type="entry name" value="ARSENITE EFFLUX TRANSPORTER"/>
    <property type="match status" value="1"/>
</dbReference>
<comment type="similarity">
    <text evidence="2">Belongs to the arsenical resistance-3 (ACR3) (TC 2.A.59) family.</text>
</comment>
<evidence type="ECO:0000256" key="1">
    <source>
        <dbReference type="ARBA" id="ARBA00004651"/>
    </source>
</evidence>
<dbReference type="InterPro" id="IPR038770">
    <property type="entry name" value="Na+/solute_symporter_sf"/>
</dbReference>
<protein>
    <submittedName>
        <fullName evidence="9">Arsenic resistance protein</fullName>
    </submittedName>
</protein>
<keyword evidence="5 8" id="KW-0812">Transmembrane</keyword>
<feature type="transmembrane region" description="Helical" evidence="8">
    <location>
        <begin position="65"/>
        <end position="89"/>
    </location>
</feature>
<evidence type="ECO:0000256" key="6">
    <source>
        <dbReference type="ARBA" id="ARBA00022989"/>
    </source>
</evidence>
<keyword evidence="7 8" id="KW-0472">Membrane</keyword>
<name>A0A843AID0_METAZ</name>
<feature type="transmembrane region" description="Helical" evidence="8">
    <location>
        <begin position="289"/>
        <end position="314"/>
    </location>
</feature>
<keyword evidence="6 8" id="KW-1133">Transmembrane helix</keyword>
<feature type="transmembrane region" description="Helical" evidence="8">
    <location>
        <begin position="158"/>
        <end position="181"/>
    </location>
</feature>
<feature type="transmembrane region" description="Helical" evidence="8">
    <location>
        <begin position="95"/>
        <end position="113"/>
    </location>
</feature>
<feature type="transmembrane region" description="Helical" evidence="8">
    <location>
        <begin position="7"/>
        <end position="28"/>
    </location>
</feature>
<evidence type="ECO:0000256" key="4">
    <source>
        <dbReference type="ARBA" id="ARBA00022475"/>
    </source>
</evidence>
<dbReference type="Pfam" id="PF01758">
    <property type="entry name" value="SBF"/>
    <property type="match status" value="1"/>
</dbReference>
<comment type="subcellular location">
    <subcellularLocation>
        <location evidence="1">Cell membrane</location>
        <topology evidence="1">Multi-pass membrane protein</topology>
    </subcellularLocation>
</comment>
<dbReference type="EMBL" id="JADIIN010000071">
    <property type="protein sequence ID" value="MBF4469501.1"/>
    <property type="molecule type" value="Genomic_DNA"/>
</dbReference>
<evidence type="ECO:0000256" key="7">
    <source>
        <dbReference type="ARBA" id="ARBA00023136"/>
    </source>
</evidence>
<dbReference type="GO" id="GO:0015297">
    <property type="term" value="F:antiporter activity"/>
    <property type="evidence" value="ECO:0007669"/>
    <property type="project" value="InterPro"/>
</dbReference>
<proteinExistence type="inferred from homology"/>
<accession>A0A843AID0</accession>
<dbReference type="GO" id="GO:0015104">
    <property type="term" value="F:antimonite transmembrane transporter activity"/>
    <property type="evidence" value="ECO:0007669"/>
    <property type="project" value="TreeGrafter"/>
</dbReference>
<feature type="transmembrane region" description="Helical" evidence="8">
    <location>
        <begin position="226"/>
        <end position="249"/>
    </location>
</feature>